<name>A0ABT1QCH5_9NOCA</name>
<proteinExistence type="predicted"/>
<organism evidence="2 3">
    <name type="scientific">Rhodococcus tibetensis</name>
    <dbReference type="NCBI Taxonomy" id="2965064"/>
    <lineage>
        <taxon>Bacteria</taxon>
        <taxon>Bacillati</taxon>
        <taxon>Actinomycetota</taxon>
        <taxon>Actinomycetes</taxon>
        <taxon>Mycobacteriales</taxon>
        <taxon>Nocardiaceae</taxon>
        <taxon>Rhodococcus</taxon>
    </lineage>
</organism>
<evidence type="ECO:0008006" key="4">
    <source>
        <dbReference type="Google" id="ProtNLM"/>
    </source>
</evidence>
<feature type="transmembrane region" description="Helical" evidence="1">
    <location>
        <begin position="67"/>
        <end position="91"/>
    </location>
</feature>
<evidence type="ECO:0000313" key="3">
    <source>
        <dbReference type="Proteomes" id="UP001524501"/>
    </source>
</evidence>
<dbReference type="EMBL" id="JANFQF010000008">
    <property type="protein sequence ID" value="MCQ4119897.1"/>
    <property type="molecule type" value="Genomic_DNA"/>
</dbReference>
<dbReference type="RefSeq" id="WP_255968473.1">
    <property type="nucleotide sequence ID" value="NZ_JANFQF010000008.1"/>
</dbReference>
<keyword evidence="1" id="KW-1133">Transmembrane helix</keyword>
<accession>A0ABT1QCH5</accession>
<feature type="transmembrane region" description="Helical" evidence="1">
    <location>
        <begin position="128"/>
        <end position="147"/>
    </location>
</feature>
<gene>
    <name evidence="2" type="ORF">NOF53_12060</name>
</gene>
<evidence type="ECO:0000256" key="1">
    <source>
        <dbReference type="SAM" id="Phobius"/>
    </source>
</evidence>
<protein>
    <recommendedName>
        <fullName evidence="4">DUF805 domain-containing protein</fullName>
    </recommendedName>
</protein>
<keyword evidence="1" id="KW-0812">Transmembrane</keyword>
<sequence>MPDRVMRAVWSRLHGDRFTRPLTRRINGHRGKFLLLFAMIYALFGYSYVMAGITATRRATFGWLPDWFSFTVLAWPWFIAAGVAVVSAILYDPPRTDRHGFMALAVVPMVWGFMYLISWLAGFATTGWISAIIYFGFSAIVTHASSWPNAIQLGGDRLLPKHTEPEDD</sequence>
<keyword evidence="3" id="KW-1185">Reference proteome</keyword>
<keyword evidence="1" id="KW-0472">Membrane</keyword>
<reference evidence="2 3" key="1">
    <citation type="submission" date="2022-07" db="EMBL/GenBank/DDBJ databases">
        <title>Degradation activity of malathion, p-nitrophenol and potential low-temperature adaptation strategy of Rhodococcus sp. FXJ9.536.</title>
        <authorList>
            <person name="Huang J."/>
            <person name="Huang Y."/>
        </authorList>
    </citation>
    <scope>NUCLEOTIDE SEQUENCE [LARGE SCALE GENOMIC DNA]</scope>
    <source>
        <strain evidence="2 3">FXJ9.536</strain>
    </source>
</reference>
<feature type="transmembrane region" description="Helical" evidence="1">
    <location>
        <begin position="103"/>
        <end position="122"/>
    </location>
</feature>
<evidence type="ECO:0000313" key="2">
    <source>
        <dbReference type="EMBL" id="MCQ4119897.1"/>
    </source>
</evidence>
<dbReference type="Proteomes" id="UP001524501">
    <property type="component" value="Unassembled WGS sequence"/>
</dbReference>
<feature type="transmembrane region" description="Helical" evidence="1">
    <location>
        <begin position="33"/>
        <end position="55"/>
    </location>
</feature>
<comment type="caution">
    <text evidence="2">The sequence shown here is derived from an EMBL/GenBank/DDBJ whole genome shotgun (WGS) entry which is preliminary data.</text>
</comment>